<organism evidence="2 3">
    <name type="scientific">Babesia caballi</name>
    <dbReference type="NCBI Taxonomy" id="5871"/>
    <lineage>
        <taxon>Eukaryota</taxon>
        <taxon>Sar</taxon>
        <taxon>Alveolata</taxon>
        <taxon>Apicomplexa</taxon>
        <taxon>Aconoidasida</taxon>
        <taxon>Piroplasmida</taxon>
        <taxon>Babesiidae</taxon>
        <taxon>Babesia</taxon>
    </lineage>
</organism>
<reference evidence="2 3" key="1">
    <citation type="submission" date="2021-06" db="EMBL/GenBank/DDBJ databases">
        <title>Genome sequence of Babesia caballi.</title>
        <authorList>
            <person name="Yamagishi J."/>
            <person name="Kidaka T."/>
            <person name="Ochi A."/>
        </authorList>
    </citation>
    <scope>NUCLEOTIDE SEQUENCE [LARGE SCALE GENOMIC DNA]</scope>
    <source>
        <strain evidence="2">USDA-D6B2</strain>
    </source>
</reference>
<dbReference type="GeneID" id="94193273"/>
<dbReference type="RefSeq" id="XP_067713861.1">
    <property type="nucleotide sequence ID" value="XM_067857760.1"/>
</dbReference>
<gene>
    <name evidence="2" type="ORF">BcabD6B2_12250</name>
</gene>
<dbReference type="AlphaFoldDB" id="A0AAV4LPN5"/>
<feature type="compositionally biased region" description="Basic residues" evidence="1">
    <location>
        <begin position="213"/>
        <end position="222"/>
    </location>
</feature>
<feature type="compositionally biased region" description="Polar residues" evidence="1">
    <location>
        <begin position="262"/>
        <end position="273"/>
    </location>
</feature>
<protein>
    <submittedName>
        <fullName evidence="2">LPXTG-motif cell wall-anchored protein</fullName>
    </submittedName>
</protein>
<evidence type="ECO:0000313" key="3">
    <source>
        <dbReference type="Proteomes" id="UP001497744"/>
    </source>
</evidence>
<keyword evidence="3" id="KW-1185">Reference proteome</keyword>
<feature type="region of interest" description="Disordered" evidence="1">
    <location>
        <begin position="206"/>
        <end position="273"/>
    </location>
</feature>
<evidence type="ECO:0000256" key="1">
    <source>
        <dbReference type="SAM" id="MobiDB-lite"/>
    </source>
</evidence>
<accession>A0AAV4LPN5</accession>
<proteinExistence type="predicted"/>
<evidence type="ECO:0000313" key="2">
    <source>
        <dbReference type="EMBL" id="GIX61790.1"/>
    </source>
</evidence>
<sequence>MTCNIDIRDQGSLRECLELFDVLHKSVGGATQGIKNVFDKTFPNDIAAFDNFQFALENAGKLRAGIVGYGKVYNYGSYEKLRNSGNDEACGYRIISILKKLLPKLIKTLQFFLGKVGRIEEGYWGGQRCDGHTNSGLTYTQNFGGKDLYLWLTDQNPYPSDSLKRSYRGYWLSPQTGNGLKGSLEALVDGNNGHLQKLEGYFTSIPNYVPSHQSHHSPHANSHRSPQSSPAPPHPRQPASPQYQPHAYQDSSSQHEERSEETQPSQNGADGSTATIGGVAGAAGLVGGGAAVYFLNVGGIRTLIAG</sequence>
<feature type="compositionally biased region" description="Pro residues" evidence="1">
    <location>
        <begin position="229"/>
        <end position="238"/>
    </location>
</feature>
<dbReference type="Proteomes" id="UP001497744">
    <property type="component" value="Unassembled WGS sequence"/>
</dbReference>
<name>A0AAV4LPN5_BABCB</name>
<comment type="caution">
    <text evidence="2">The sequence shown here is derived from an EMBL/GenBank/DDBJ whole genome shotgun (WGS) entry which is preliminary data.</text>
</comment>
<dbReference type="EMBL" id="BPLF01000001">
    <property type="protein sequence ID" value="GIX61790.1"/>
    <property type="molecule type" value="Genomic_DNA"/>
</dbReference>